<reference evidence="1 2" key="1">
    <citation type="submission" date="2018-05" db="EMBL/GenBank/DDBJ databases">
        <title>Genomic Encyclopedia of Type Strains, Phase IV (KMG-IV): sequencing the most valuable type-strain genomes for metagenomic binning, comparative biology and taxonomic classification.</title>
        <authorList>
            <person name="Goeker M."/>
        </authorList>
    </citation>
    <scope>NUCLEOTIDE SEQUENCE [LARGE SCALE GENOMIC DNA]</scope>
    <source>
        <strain evidence="1 2">DSM 2626</strain>
    </source>
</reference>
<name>A0A8E2W7I0_RHILI</name>
<evidence type="ECO:0000313" key="2">
    <source>
        <dbReference type="Proteomes" id="UP000245631"/>
    </source>
</evidence>
<dbReference type="AlphaFoldDB" id="A0A8E2W7I0"/>
<protein>
    <submittedName>
        <fullName evidence="1">Uncharacterized protein (TIGR04255 family)</fullName>
    </submittedName>
</protein>
<dbReference type="GeneID" id="61055372"/>
<gene>
    <name evidence="1" type="ORF">C8D77_114112</name>
</gene>
<organism evidence="1 2">
    <name type="scientific">Rhizobium loti</name>
    <name type="common">Mesorhizobium loti</name>
    <dbReference type="NCBI Taxonomy" id="381"/>
    <lineage>
        <taxon>Bacteria</taxon>
        <taxon>Pseudomonadati</taxon>
        <taxon>Pseudomonadota</taxon>
        <taxon>Alphaproteobacteria</taxon>
        <taxon>Hyphomicrobiales</taxon>
        <taxon>Phyllobacteriaceae</taxon>
        <taxon>Mesorhizobium</taxon>
    </lineage>
</organism>
<dbReference type="InterPro" id="IPR026349">
    <property type="entry name" value="CHP04255"/>
</dbReference>
<dbReference type="Proteomes" id="UP000245631">
    <property type="component" value="Unassembled WGS sequence"/>
</dbReference>
<dbReference type="RefSeq" id="WP_109671285.1">
    <property type="nucleotide sequence ID" value="NZ_QGGH01000014.1"/>
</dbReference>
<proteinExistence type="predicted"/>
<accession>A0A8E2W7I0</accession>
<dbReference type="NCBIfam" id="TIGR04255">
    <property type="entry name" value="sporadTIGR04255"/>
    <property type="match status" value="1"/>
</dbReference>
<sequence>MVERDEFFPNSERVIYARSPLVQVICQIRFPKILRIEASPPADFQDEVRNLYPIVEQQLPPGMQDLPPEVAKMLGAAGPQKSQYQFLSQDRATTIALAPDALSVTSSNYSRWEDFEAPVKLAIDALSNIYKPSFLTRIGLRYQNAVVPADFGIEGSPWAALLSKNILGGLAHPGFSNDRITEAFSVVRAMLPGQQEGILLQHGLGQRENGPDKAYVFDIDCYTEKQNDVASTHSHLRRFNARARYAFRWCISDFLHDTLGPQPVAEMVRH</sequence>
<comment type="caution">
    <text evidence="1">The sequence shown here is derived from an EMBL/GenBank/DDBJ whole genome shotgun (WGS) entry which is preliminary data.</text>
</comment>
<evidence type="ECO:0000313" key="1">
    <source>
        <dbReference type="EMBL" id="PWJ87821.1"/>
    </source>
</evidence>
<dbReference type="EMBL" id="QGGH01000014">
    <property type="protein sequence ID" value="PWJ87821.1"/>
    <property type="molecule type" value="Genomic_DNA"/>
</dbReference>